<dbReference type="Gene3D" id="3.40.50.720">
    <property type="entry name" value="NAD(P)-binding Rossmann-like Domain"/>
    <property type="match status" value="1"/>
</dbReference>
<dbReference type="CDD" id="cd05247">
    <property type="entry name" value="UDP_G4E_1_SDR_e"/>
    <property type="match status" value="1"/>
</dbReference>
<evidence type="ECO:0000256" key="4">
    <source>
        <dbReference type="ARBA" id="ARBA00007637"/>
    </source>
</evidence>
<evidence type="ECO:0000256" key="10">
    <source>
        <dbReference type="RuleBase" id="RU366046"/>
    </source>
</evidence>
<accession>A0ABW4S440</accession>
<evidence type="ECO:0000256" key="9">
    <source>
        <dbReference type="ARBA" id="ARBA00023235"/>
    </source>
</evidence>
<proteinExistence type="inferred from homology"/>
<comment type="similarity">
    <text evidence="4 10">Belongs to the NAD(P)-dependent epimerase/dehydratase family.</text>
</comment>
<dbReference type="GO" id="GO:0003978">
    <property type="term" value="F:UDP-glucose 4-epimerase activity"/>
    <property type="evidence" value="ECO:0007669"/>
    <property type="project" value="UniProtKB-EC"/>
</dbReference>
<dbReference type="InterPro" id="IPR001509">
    <property type="entry name" value="Epimerase_deHydtase"/>
</dbReference>
<protein>
    <recommendedName>
        <fullName evidence="6 10">UDP-glucose 4-epimerase</fullName>
        <ecNumber evidence="5 10">5.1.3.2</ecNumber>
    </recommendedName>
</protein>
<evidence type="ECO:0000256" key="3">
    <source>
        <dbReference type="ARBA" id="ARBA00004947"/>
    </source>
</evidence>
<comment type="caution">
    <text evidence="12">The sequence shown here is derived from an EMBL/GenBank/DDBJ whole genome shotgun (WGS) entry which is preliminary data.</text>
</comment>
<dbReference type="InterPro" id="IPR005886">
    <property type="entry name" value="UDP_G4E"/>
</dbReference>
<dbReference type="InterPro" id="IPR036291">
    <property type="entry name" value="NAD(P)-bd_dom_sf"/>
</dbReference>
<dbReference type="SUPFAM" id="SSF51735">
    <property type="entry name" value="NAD(P)-binding Rossmann-fold domains"/>
    <property type="match status" value="1"/>
</dbReference>
<keyword evidence="7 10" id="KW-0520">NAD</keyword>
<organism evidence="12 13">
    <name type="scientific">Halodurantibacterium flavum</name>
    <dbReference type="NCBI Taxonomy" id="1382802"/>
    <lineage>
        <taxon>Bacteria</taxon>
        <taxon>Pseudomonadati</taxon>
        <taxon>Pseudomonadota</taxon>
        <taxon>Alphaproteobacteria</taxon>
        <taxon>Rhodobacterales</taxon>
        <taxon>Paracoccaceae</taxon>
        <taxon>Halodurantibacterium</taxon>
    </lineage>
</organism>
<dbReference type="Proteomes" id="UP001597353">
    <property type="component" value="Unassembled WGS sequence"/>
</dbReference>
<evidence type="ECO:0000256" key="1">
    <source>
        <dbReference type="ARBA" id="ARBA00000083"/>
    </source>
</evidence>
<dbReference type="Pfam" id="PF01370">
    <property type="entry name" value="Epimerase"/>
    <property type="match status" value="1"/>
</dbReference>
<comment type="cofactor">
    <cofactor evidence="2 10">
        <name>NAD(+)</name>
        <dbReference type="ChEBI" id="CHEBI:57540"/>
    </cofactor>
</comment>
<feature type="domain" description="NAD-dependent epimerase/dehydratase" evidence="11">
    <location>
        <begin position="5"/>
        <end position="262"/>
    </location>
</feature>
<sequence>MRKTILLTGGAGYIGSHTYVALCEAGYDVVILDNFSNARDDVPDRLELITGRPVTFFKGDLLDPAVLDAVFTEHRIDAVVHFAAKKAVGESTQIPLDYIEVNCSGLVALLKRMRAAGCFRLVFSSSATVYGEPRITPIPEELEREYKSPYAYTKLMGEQILEQVGAADPRWSFGVLRYFNPVGAHSSGLIGEDPNGIPNNLMPYIAKVATGELPALNVFGNDYDTPDGTGLRDYIHVEDLARAHVLSLSALLEERGHVVNVGTGQAYSVLDMLRAYEKACGKTLPHVFAPRRPGDVPILLARVDRAAEVLGFRAEHGLEAMCASSWAWVSRMRNSAAA</sequence>
<dbReference type="EC" id="5.1.3.2" evidence="5 10"/>
<gene>
    <name evidence="12" type="primary">galE</name>
    <name evidence="12" type="ORF">ACFSGJ_05140</name>
</gene>
<name>A0ABW4S440_9RHOB</name>
<dbReference type="NCBIfam" id="TIGR01179">
    <property type="entry name" value="galE"/>
    <property type="match status" value="1"/>
</dbReference>
<comment type="catalytic activity">
    <reaction evidence="1 10">
        <text>UDP-alpha-D-glucose = UDP-alpha-D-galactose</text>
        <dbReference type="Rhea" id="RHEA:22168"/>
        <dbReference type="ChEBI" id="CHEBI:58885"/>
        <dbReference type="ChEBI" id="CHEBI:66914"/>
        <dbReference type="EC" id="5.1.3.2"/>
    </reaction>
</comment>
<evidence type="ECO:0000256" key="6">
    <source>
        <dbReference type="ARBA" id="ARBA00018569"/>
    </source>
</evidence>
<dbReference type="Gene3D" id="3.90.25.10">
    <property type="entry name" value="UDP-galactose 4-epimerase, domain 1"/>
    <property type="match status" value="1"/>
</dbReference>
<reference evidence="13" key="1">
    <citation type="journal article" date="2019" name="Int. J. Syst. Evol. Microbiol.">
        <title>The Global Catalogue of Microorganisms (GCM) 10K type strain sequencing project: providing services to taxonomists for standard genome sequencing and annotation.</title>
        <authorList>
            <consortium name="The Broad Institute Genomics Platform"/>
            <consortium name="The Broad Institute Genome Sequencing Center for Infectious Disease"/>
            <person name="Wu L."/>
            <person name="Ma J."/>
        </authorList>
    </citation>
    <scope>NUCLEOTIDE SEQUENCE [LARGE SCALE GENOMIC DNA]</scope>
    <source>
        <strain evidence="13">CGMCC 4.7242</strain>
    </source>
</reference>
<evidence type="ECO:0000256" key="5">
    <source>
        <dbReference type="ARBA" id="ARBA00013189"/>
    </source>
</evidence>
<keyword evidence="10" id="KW-0119">Carbohydrate metabolism</keyword>
<dbReference type="PANTHER" id="PTHR43725">
    <property type="entry name" value="UDP-GLUCOSE 4-EPIMERASE"/>
    <property type="match status" value="1"/>
</dbReference>
<evidence type="ECO:0000313" key="13">
    <source>
        <dbReference type="Proteomes" id="UP001597353"/>
    </source>
</evidence>
<evidence type="ECO:0000313" key="12">
    <source>
        <dbReference type="EMBL" id="MFD1911599.1"/>
    </source>
</evidence>
<dbReference type="RefSeq" id="WP_390259926.1">
    <property type="nucleotide sequence ID" value="NZ_JBHUGH010000003.1"/>
</dbReference>
<keyword evidence="8" id="KW-0299">Galactose metabolism</keyword>
<dbReference type="EMBL" id="JBHUGH010000003">
    <property type="protein sequence ID" value="MFD1911599.1"/>
    <property type="molecule type" value="Genomic_DNA"/>
</dbReference>
<comment type="pathway">
    <text evidence="3 10">Carbohydrate metabolism; galactose metabolism.</text>
</comment>
<evidence type="ECO:0000259" key="11">
    <source>
        <dbReference type="Pfam" id="PF01370"/>
    </source>
</evidence>
<keyword evidence="13" id="KW-1185">Reference proteome</keyword>
<dbReference type="PANTHER" id="PTHR43725:SF47">
    <property type="entry name" value="UDP-GLUCOSE 4-EPIMERASE"/>
    <property type="match status" value="1"/>
</dbReference>
<evidence type="ECO:0000256" key="7">
    <source>
        <dbReference type="ARBA" id="ARBA00023027"/>
    </source>
</evidence>
<comment type="subunit">
    <text evidence="10">Homodimer.</text>
</comment>
<keyword evidence="9 10" id="KW-0413">Isomerase</keyword>
<evidence type="ECO:0000256" key="2">
    <source>
        <dbReference type="ARBA" id="ARBA00001911"/>
    </source>
</evidence>
<evidence type="ECO:0000256" key="8">
    <source>
        <dbReference type="ARBA" id="ARBA00023144"/>
    </source>
</evidence>